<feature type="domain" description="Mechanosensitive ion channel MscS C-terminal" evidence="9">
    <location>
        <begin position="177"/>
        <end position="259"/>
    </location>
</feature>
<comment type="subcellular location">
    <subcellularLocation>
        <location evidence="1">Cell membrane</location>
        <topology evidence="1">Multi-pass membrane protein</topology>
    </subcellularLocation>
</comment>
<keyword evidence="5 7" id="KW-1133">Transmembrane helix</keyword>
<organism evidence="13 15">
    <name type="scientific">Clostridium neonatale</name>
    <dbReference type="NCBI Taxonomy" id="137838"/>
    <lineage>
        <taxon>Bacteria</taxon>
        <taxon>Bacillati</taxon>
        <taxon>Bacillota</taxon>
        <taxon>Clostridia</taxon>
        <taxon>Eubacteriales</taxon>
        <taxon>Clostridiaceae</taxon>
        <taxon>Clostridium</taxon>
    </lineage>
</organism>
<dbReference type="Proteomes" id="UP000789738">
    <property type="component" value="Unassembled WGS sequence"/>
</dbReference>
<dbReference type="PANTHER" id="PTHR30221:SF1">
    <property type="entry name" value="SMALL-CONDUCTANCE MECHANOSENSITIVE CHANNEL"/>
    <property type="match status" value="1"/>
</dbReference>
<dbReference type="EMBL" id="CAKJVE010000004">
    <property type="protein sequence ID" value="CAG9707197.1"/>
    <property type="molecule type" value="Genomic_DNA"/>
</dbReference>
<feature type="domain" description="Mechanosensitive ion channel transmembrane helices 2/3" evidence="10">
    <location>
        <begin position="63"/>
        <end position="103"/>
    </location>
</feature>
<dbReference type="Pfam" id="PF05552">
    <property type="entry name" value="MS_channel_1st_1"/>
    <property type="match status" value="1"/>
</dbReference>
<dbReference type="SUPFAM" id="SSF50182">
    <property type="entry name" value="Sm-like ribonucleoproteins"/>
    <property type="match status" value="1"/>
</dbReference>
<dbReference type="Gene3D" id="3.30.70.100">
    <property type="match status" value="1"/>
</dbReference>
<dbReference type="InterPro" id="IPR023408">
    <property type="entry name" value="MscS_beta-dom_sf"/>
</dbReference>
<feature type="transmembrane region" description="Helical" evidence="7">
    <location>
        <begin position="56"/>
        <end position="77"/>
    </location>
</feature>
<keyword evidence="3" id="KW-1003">Cell membrane</keyword>
<feature type="domain" description="Mechanosensitive ion channel MscS" evidence="8">
    <location>
        <begin position="105"/>
        <end position="170"/>
    </location>
</feature>
<evidence type="ECO:0000313" key="16">
    <source>
        <dbReference type="Proteomes" id="UP000431451"/>
    </source>
</evidence>
<name>A0A2A7MIQ4_9CLOT</name>
<evidence type="ECO:0000259" key="8">
    <source>
        <dbReference type="Pfam" id="PF00924"/>
    </source>
</evidence>
<evidence type="ECO:0000256" key="4">
    <source>
        <dbReference type="ARBA" id="ARBA00022692"/>
    </source>
</evidence>
<feature type="transmembrane region" description="Helical" evidence="7">
    <location>
        <begin position="14"/>
        <end position="36"/>
    </location>
</feature>
<accession>A0A2A7MIQ4</accession>
<reference evidence="14 16" key="2">
    <citation type="submission" date="2018-06" db="EMBL/GenBank/DDBJ databases">
        <authorList>
            <consortium name="IHU Genomes"/>
        </authorList>
    </citation>
    <scope>NUCLEOTIDE SEQUENCE [LARGE SCALE GENOMIC DNA]</scope>
    <source>
        <strain evidence="14 16">NEC25</strain>
    </source>
</reference>
<dbReference type="Pfam" id="PF21082">
    <property type="entry name" value="MS_channel_3rd"/>
    <property type="match status" value="1"/>
</dbReference>
<evidence type="ECO:0000259" key="10">
    <source>
        <dbReference type="Pfam" id="PF21088"/>
    </source>
</evidence>
<keyword evidence="15" id="KW-1185">Reference proteome</keyword>
<dbReference type="Pfam" id="PF21088">
    <property type="entry name" value="MS_channel_1st"/>
    <property type="match status" value="1"/>
</dbReference>
<evidence type="ECO:0000313" key="11">
    <source>
        <dbReference type="EMBL" id="CAG9707197.1"/>
    </source>
</evidence>
<comment type="similarity">
    <text evidence="2">Belongs to the MscS (TC 1.A.23) family.</text>
</comment>
<dbReference type="PANTHER" id="PTHR30221">
    <property type="entry name" value="SMALL-CONDUCTANCE MECHANOSENSITIVE CHANNEL"/>
    <property type="match status" value="1"/>
</dbReference>
<gene>
    <name evidence="14" type="primary">mscS</name>
    <name evidence="12" type="ORF">CNEO2_370045</name>
    <name evidence="11" type="ORF">CNEO_42893</name>
    <name evidence="14" type="ORF">CNEONATNEC25_02455</name>
    <name evidence="13" type="ORF">CQ394_07070</name>
</gene>
<dbReference type="Proteomes" id="UP000431451">
    <property type="component" value="Unassembled WGS sequence"/>
</dbReference>
<dbReference type="InterPro" id="IPR008910">
    <property type="entry name" value="MSC_TM_helix"/>
</dbReference>
<dbReference type="InterPro" id="IPR011014">
    <property type="entry name" value="MscS_channel_TM-2"/>
</dbReference>
<keyword evidence="4 7" id="KW-0812">Transmembrane</keyword>
<dbReference type="SUPFAM" id="SSF82689">
    <property type="entry name" value="Mechanosensitive channel protein MscS (YggB), C-terminal domain"/>
    <property type="match status" value="1"/>
</dbReference>
<dbReference type="InterPro" id="IPR011066">
    <property type="entry name" value="MscS_channel_C_sf"/>
</dbReference>
<dbReference type="InterPro" id="IPR010920">
    <property type="entry name" value="LSM_dom_sf"/>
</dbReference>
<dbReference type="RefSeq" id="WP_058295614.1">
    <property type="nucleotide sequence ID" value="NZ_CAKJVD010000038.1"/>
</dbReference>
<evidence type="ECO:0000259" key="9">
    <source>
        <dbReference type="Pfam" id="PF21082"/>
    </source>
</evidence>
<dbReference type="InterPro" id="IPR049278">
    <property type="entry name" value="MS_channel_C"/>
</dbReference>
<dbReference type="STRING" id="137838.GCA_001458595_02884"/>
<evidence type="ECO:0000313" key="15">
    <source>
        <dbReference type="Proteomes" id="UP000220840"/>
    </source>
</evidence>
<dbReference type="GeneID" id="68877902"/>
<dbReference type="Proteomes" id="UP000220840">
    <property type="component" value="Unassembled WGS sequence"/>
</dbReference>
<dbReference type="EMBL" id="UWJD01000002">
    <property type="protein sequence ID" value="VCT84854.1"/>
    <property type="molecule type" value="Genomic_DNA"/>
</dbReference>
<dbReference type="GO" id="GO:0008381">
    <property type="term" value="F:mechanosensitive monoatomic ion channel activity"/>
    <property type="evidence" value="ECO:0007669"/>
    <property type="project" value="InterPro"/>
</dbReference>
<dbReference type="InterPro" id="IPR006686">
    <property type="entry name" value="MscS_channel_CS"/>
</dbReference>
<evidence type="ECO:0000256" key="5">
    <source>
        <dbReference type="ARBA" id="ARBA00022989"/>
    </source>
</evidence>
<dbReference type="Gene3D" id="1.10.287.1260">
    <property type="match status" value="1"/>
</dbReference>
<feature type="transmembrane region" description="Helical" evidence="7">
    <location>
        <begin position="89"/>
        <end position="118"/>
    </location>
</feature>
<keyword evidence="6 7" id="KW-0472">Membrane</keyword>
<reference evidence="11" key="3">
    <citation type="submission" date="2021-10" db="EMBL/GenBank/DDBJ databases">
        <authorList>
            <person name="Mesa V."/>
        </authorList>
    </citation>
    <scope>NUCLEOTIDE SEQUENCE</scope>
    <source>
        <strain evidence="11">CC3_PB</strain>
    </source>
</reference>
<reference evidence="13 15" key="1">
    <citation type="submission" date="2017-10" db="EMBL/GenBank/DDBJ databases">
        <title>Effective Description of Clostridium neonatale sp. nov. linked to necrotizing enterocolitis in neonates and a clarification of species assignable to the genus Clostridium (Prazmowski 1880) emend. Lawson and Rainey 2016.</title>
        <authorList>
            <person name="Bernard K."/>
            <person name="Burdz T."/>
            <person name="Wiebe D."/>
            <person name="Balcewich B."/>
            <person name="Alfa M."/>
            <person name="Bernier A.-M."/>
        </authorList>
    </citation>
    <scope>NUCLEOTIDE SEQUENCE [LARGE SCALE GENOMIC DNA]</scope>
    <source>
        <strain evidence="13 15">LCDC99A005</strain>
    </source>
</reference>
<dbReference type="InterPro" id="IPR049142">
    <property type="entry name" value="MS_channel_1st"/>
</dbReference>
<evidence type="ECO:0000256" key="7">
    <source>
        <dbReference type="SAM" id="Phobius"/>
    </source>
</evidence>
<dbReference type="Proteomes" id="UP001189143">
    <property type="component" value="Unassembled WGS sequence"/>
</dbReference>
<evidence type="ECO:0000313" key="14">
    <source>
        <dbReference type="EMBL" id="VCT84854.1"/>
    </source>
</evidence>
<dbReference type="GO" id="GO:0005886">
    <property type="term" value="C:plasma membrane"/>
    <property type="evidence" value="ECO:0007669"/>
    <property type="project" value="UniProtKB-SubCell"/>
</dbReference>
<evidence type="ECO:0000313" key="13">
    <source>
        <dbReference type="EMBL" id="PEG31459.1"/>
    </source>
</evidence>
<sequence length="273" mass="30416">MILLEQMFIALQTWMFSSGVKILIGLLILSIGWKLVKRAVNIFNAILEKRNIDPTISSFLDGVISISLKILLILIVMDYVGLKTSSLVALVGSAGLAIGLALQGSLSNFAGGVIILIIRPFNVGDLIDSGDHTGTVEKIGIFYTHLVTFDNKQILIPNGELANKSIVNYTSKDTRRVDLNFTVGYEQEISKVKSALFSVINTEELILKDPKPFVALSKHGDSAITFVVRVWTKTEDYWTVHFNLLERVKMKFDEEEISIPYNQMDVHIKGNEN</sequence>
<dbReference type="OrthoDB" id="9809206at2"/>
<dbReference type="EMBL" id="PDCJ01000001">
    <property type="protein sequence ID" value="PEG31459.1"/>
    <property type="molecule type" value="Genomic_DNA"/>
</dbReference>
<dbReference type="EMBL" id="CAMTCP010000234">
    <property type="protein sequence ID" value="CAI3612660.1"/>
    <property type="molecule type" value="Genomic_DNA"/>
</dbReference>
<evidence type="ECO:0000313" key="12">
    <source>
        <dbReference type="EMBL" id="CAI3612660.1"/>
    </source>
</evidence>
<dbReference type="AlphaFoldDB" id="A0A2A7MIQ4"/>
<dbReference type="InterPro" id="IPR006685">
    <property type="entry name" value="MscS_channel_2nd"/>
</dbReference>
<dbReference type="PROSITE" id="PS01246">
    <property type="entry name" value="UPF0003"/>
    <property type="match status" value="1"/>
</dbReference>
<reference evidence="12" key="4">
    <citation type="submission" date="2022-10" db="EMBL/GenBank/DDBJ databases">
        <authorList>
            <person name="Aires J."/>
            <person name="Mesa V."/>
        </authorList>
    </citation>
    <scope>NUCLEOTIDE SEQUENCE</scope>
    <source>
        <strain evidence="12">Clostridium neonatale JD116</strain>
    </source>
</reference>
<dbReference type="Gene3D" id="2.30.30.60">
    <property type="match status" value="1"/>
</dbReference>
<protein>
    <submittedName>
        <fullName evidence="13">Mechanosensitive ion channel protein MscS</fullName>
    </submittedName>
    <submittedName>
        <fullName evidence="11">Small mechanosensitive ion channel MscS</fullName>
    </submittedName>
    <submittedName>
        <fullName evidence="14">Small-conductance mechanosensitive channel</fullName>
    </submittedName>
</protein>
<evidence type="ECO:0000256" key="2">
    <source>
        <dbReference type="ARBA" id="ARBA00008017"/>
    </source>
</evidence>
<dbReference type="SUPFAM" id="SSF82861">
    <property type="entry name" value="Mechanosensitive channel protein MscS (YggB), transmembrane region"/>
    <property type="match status" value="1"/>
</dbReference>
<evidence type="ECO:0000256" key="1">
    <source>
        <dbReference type="ARBA" id="ARBA00004651"/>
    </source>
</evidence>
<dbReference type="InterPro" id="IPR045275">
    <property type="entry name" value="MscS_archaea/bacteria_type"/>
</dbReference>
<evidence type="ECO:0000256" key="6">
    <source>
        <dbReference type="ARBA" id="ARBA00023136"/>
    </source>
</evidence>
<dbReference type="Pfam" id="PF00924">
    <property type="entry name" value="MS_channel_2nd"/>
    <property type="match status" value="1"/>
</dbReference>
<evidence type="ECO:0000256" key="3">
    <source>
        <dbReference type="ARBA" id="ARBA00022475"/>
    </source>
</evidence>
<proteinExistence type="inferred from homology"/>